<dbReference type="EMBL" id="JANQDX010000013">
    <property type="protein sequence ID" value="KAL0912753.1"/>
    <property type="molecule type" value="Genomic_DNA"/>
</dbReference>
<proteinExistence type="predicted"/>
<keyword evidence="3" id="KW-1185">Reference proteome</keyword>
<organism evidence="2 3">
    <name type="scientific">Dendrobium thyrsiflorum</name>
    <name type="common">Pinecone-like raceme dendrobium</name>
    <name type="synonym">Orchid</name>
    <dbReference type="NCBI Taxonomy" id="117978"/>
    <lineage>
        <taxon>Eukaryota</taxon>
        <taxon>Viridiplantae</taxon>
        <taxon>Streptophyta</taxon>
        <taxon>Embryophyta</taxon>
        <taxon>Tracheophyta</taxon>
        <taxon>Spermatophyta</taxon>
        <taxon>Magnoliopsida</taxon>
        <taxon>Liliopsida</taxon>
        <taxon>Asparagales</taxon>
        <taxon>Orchidaceae</taxon>
        <taxon>Epidendroideae</taxon>
        <taxon>Malaxideae</taxon>
        <taxon>Dendrobiinae</taxon>
        <taxon>Dendrobium</taxon>
    </lineage>
</organism>
<evidence type="ECO:0000313" key="2">
    <source>
        <dbReference type="EMBL" id="KAL0912753.1"/>
    </source>
</evidence>
<accession>A0ABD0UJ23</accession>
<name>A0ABD0UJ23_DENTH</name>
<feature type="region of interest" description="Disordered" evidence="1">
    <location>
        <begin position="35"/>
        <end position="113"/>
    </location>
</feature>
<dbReference type="AlphaFoldDB" id="A0ABD0UJ23"/>
<evidence type="ECO:0000256" key="1">
    <source>
        <dbReference type="SAM" id="MobiDB-lite"/>
    </source>
</evidence>
<feature type="compositionally biased region" description="Polar residues" evidence="1">
    <location>
        <begin position="92"/>
        <end position="106"/>
    </location>
</feature>
<dbReference type="Proteomes" id="UP001552299">
    <property type="component" value="Unassembled WGS sequence"/>
</dbReference>
<gene>
    <name evidence="2" type="ORF">M5K25_016151</name>
</gene>
<protein>
    <submittedName>
        <fullName evidence="2">Uncharacterized protein</fullName>
    </submittedName>
</protein>
<evidence type="ECO:0000313" key="3">
    <source>
        <dbReference type="Proteomes" id="UP001552299"/>
    </source>
</evidence>
<reference evidence="2 3" key="1">
    <citation type="journal article" date="2024" name="Plant Biotechnol. J.">
        <title>Dendrobium thyrsiflorum genome and its molecular insights into genes involved in important horticultural traits.</title>
        <authorList>
            <person name="Chen B."/>
            <person name="Wang J.Y."/>
            <person name="Zheng P.J."/>
            <person name="Li K.L."/>
            <person name="Liang Y.M."/>
            <person name="Chen X.F."/>
            <person name="Zhang C."/>
            <person name="Zhao X."/>
            <person name="He X."/>
            <person name="Zhang G.Q."/>
            <person name="Liu Z.J."/>
            <person name="Xu Q."/>
        </authorList>
    </citation>
    <scope>NUCLEOTIDE SEQUENCE [LARGE SCALE GENOMIC DNA]</scope>
    <source>
        <strain evidence="2">GZMU011</strain>
    </source>
</reference>
<comment type="caution">
    <text evidence="2">The sequence shown here is derived from an EMBL/GenBank/DDBJ whole genome shotgun (WGS) entry which is preliminary data.</text>
</comment>
<sequence length="230" mass="25856">MKKEPETLSTRVHKVLKVAKEKWLMKKKYKKPLVIEAKRSPPRELPPLLTQRKLKSAPQEVHRGMTLEPCGQKNPLSKGPSEKRNVAANPAPAQQTNHQAPSSGLANSPAHPIPQVSVRKLKMRMIEENKIKSLIRDTQAPSDDKLIDKDMNEEGREINLQSQADGADQNLNLVQSDPAKTSKSQEPVFSVFKNEDLKDTEIKPTSESERKAVKAPLDSIGFGFYWNGYF</sequence>